<dbReference type="PANTHER" id="PTHR33785:SF8">
    <property type="entry name" value="BZIP DOMAIN-CONTAINING PROTEIN"/>
    <property type="match status" value="1"/>
</dbReference>
<feature type="compositionally biased region" description="Basic and acidic residues" evidence="1">
    <location>
        <begin position="124"/>
        <end position="144"/>
    </location>
</feature>
<protein>
    <submittedName>
        <fullName evidence="2">Uncharacterized protein</fullName>
    </submittedName>
</protein>
<dbReference type="PANTHER" id="PTHR33785">
    <property type="entry name" value="OS06G0550800 PROTEIN"/>
    <property type="match status" value="1"/>
</dbReference>
<evidence type="ECO:0000313" key="3">
    <source>
        <dbReference type="Proteomes" id="UP001314170"/>
    </source>
</evidence>
<dbReference type="AlphaFoldDB" id="A0AAV1SI26"/>
<gene>
    <name evidence="2" type="ORF">DCAF_LOCUS23117</name>
</gene>
<feature type="region of interest" description="Disordered" evidence="1">
    <location>
        <begin position="122"/>
        <end position="156"/>
    </location>
</feature>
<sequence>MDVSELIESLESLWFFTNVVSSRTSHARNRTQEESPQPMTPILQTSLQNHEDSPKPEFLTPKCPKCGDFAAEIEEHDGGKQTIKIEEVETPKPTKKNEDSPKPEFLTPKCSKCGDFAAEIEEHDADKQINKIEEVETPKPTKKEEKRKRRQRRRRSKRKILGELDLGFDSSNYYKLDYGFRVFEDKETRGYGMFGRQLQHQGKMPPLNDGMAMKEHLKSWAHAVACTVR</sequence>
<accession>A0AAV1SI26</accession>
<proteinExistence type="predicted"/>
<dbReference type="EMBL" id="CAWUPB010001184">
    <property type="protein sequence ID" value="CAK7350387.1"/>
    <property type="molecule type" value="Genomic_DNA"/>
</dbReference>
<name>A0AAV1SI26_9ROSI</name>
<organism evidence="2 3">
    <name type="scientific">Dovyalis caffra</name>
    <dbReference type="NCBI Taxonomy" id="77055"/>
    <lineage>
        <taxon>Eukaryota</taxon>
        <taxon>Viridiplantae</taxon>
        <taxon>Streptophyta</taxon>
        <taxon>Embryophyta</taxon>
        <taxon>Tracheophyta</taxon>
        <taxon>Spermatophyta</taxon>
        <taxon>Magnoliopsida</taxon>
        <taxon>eudicotyledons</taxon>
        <taxon>Gunneridae</taxon>
        <taxon>Pentapetalae</taxon>
        <taxon>rosids</taxon>
        <taxon>fabids</taxon>
        <taxon>Malpighiales</taxon>
        <taxon>Salicaceae</taxon>
        <taxon>Flacourtieae</taxon>
        <taxon>Dovyalis</taxon>
    </lineage>
</organism>
<dbReference type="Proteomes" id="UP001314170">
    <property type="component" value="Unassembled WGS sequence"/>
</dbReference>
<feature type="compositionally biased region" description="Basic residues" evidence="1">
    <location>
        <begin position="145"/>
        <end position="156"/>
    </location>
</feature>
<feature type="region of interest" description="Disordered" evidence="1">
    <location>
        <begin position="74"/>
        <end position="108"/>
    </location>
</feature>
<feature type="compositionally biased region" description="Basic and acidic residues" evidence="1">
    <location>
        <begin position="76"/>
        <end position="102"/>
    </location>
</feature>
<evidence type="ECO:0000256" key="1">
    <source>
        <dbReference type="SAM" id="MobiDB-lite"/>
    </source>
</evidence>
<keyword evidence="3" id="KW-1185">Reference proteome</keyword>
<comment type="caution">
    <text evidence="2">The sequence shown here is derived from an EMBL/GenBank/DDBJ whole genome shotgun (WGS) entry which is preliminary data.</text>
</comment>
<evidence type="ECO:0000313" key="2">
    <source>
        <dbReference type="EMBL" id="CAK7350387.1"/>
    </source>
</evidence>
<reference evidence="2 3" key="1">
    <citation type="submission" date="2024-01" db="EMBL/GenBank/DDBJ databases">
        <authorList>
            <person name="Waweru B."/>
        </authorList>
    </citation>
    <scope>NUCLEOTIDE SEQUENCE [LARGE SCALE GENOMIC DNA]</scope>
</reference>